<dbReference type="AlphaFoldDB" id="A0AAN9AJD8"/>
<sequence>MLRLDPPKQFSFEGGGMARMESRIQKVSQRFKTFSQNSCSSEGHAPLRDGARVREGFSGSSSQYCYRRGRRRTGTGL</sequence>
<proteinExistence type="predicted"/>
<dbReference type="EMBL" id="JBAMIC010004070">
    <property type="protein sequence ID" value="KAK7088012.1"/>
    <property type="molecule type" value="Genomic_DNA"/>
</dbReference>
<evidence type="ECO:0000256" key="1">
    <source>
        <dbReference type="SAM" id="MobiDB-lite"/>
    </source>
</evidence>
<feature type="compositionally biased region" description="Basic residues" evidence="1">
    <location>
        <begin position="67"/>
        <end position="77"/>
    </location>
</feature>
<comment type="caution">
    <text evidence="2">The sequence shown here is derived from an EMBL/GenBank/DDBJ whole genome shotgun (WGS) entry which is preliminary data.</text>
</comment>
<name>A0AAN9AJD8_9CAEN</name>
<organism evidence="2 3">
    <name type="scientific">Littorina saxatilis</name>
    <dbReference type="NCBI Taxonomy" id="31220"/>
    <lineage>
        <taxon>Eukaryota</taxon>
        <taxon>Metazoa</taxon>
        <taxon>Spiralia</taxon>
        <taxon>Lophotrochozoa</taxon>
        <taxon>Mollusca</taxon>
        <taxon>Gastropoda</taxon>
        <taxon>Caenogastropoda</taxon>
        <taxon>Littorinimorpha</taxon>
        <taxon>Littorinoidea</taxon>
        <taxon>Littorinidae</taxon>
        <taxon>Littorina</taxon>
    </lineage>
</organism>
<evidence type="ECO:0000313" key="2">
    <source>
        <dbReference type="EMBL" id="KAK7088012.1"/>
    </source>
</evidence>
<feature type="compositionally biased region" description="Basic and acidic residues" evidence="1">
    <location>
        <begin position="45"/>
        <end position="55"/>
    </location>
</feature>
<accession>A0AAN9AJD8</accession>
<keyword evidence="3" id="KW-1185">Reference proteome</keyword>
<protein>
    <submittedName>
        <fullName evidence="2">Uncharacterized protein</fullName>
    </submittedName>
</protein>
<feature type="region of interest" description="Disordered" evidence="1">
    <location>
        <begin position="35"/>
        <end position="77"/>
    </location>
</feature>
<evidence type="ECO:0000313" key="3">
    <source>
        <dbReference type="Proteomes" id="UP001374579"/>
    </source>
</evidence>
<reference evidence="2 3" key="1">
    <citation type="submission" date="2024-02" db="EMBL/GenBank/DDBJ databases">
        <title>Chromosome-scale genome assembly of the rough periwinkle Littorina saxatilis.</title>
        <authorList>
            <person name="De Jode A."/>
            <person name="Faria R."/>
            <person name="Formenti G."/>
            <person name="Sims Y."/>
            <person name="Smith T.P."/>
            <person name="Tracey A."/>
            <person name="Wood J.M.D."/>
            <person name="Zagrodzka Z.B."/>
            <person name="Johannesson K."/>
            <person name="Butlin R.K."/>
            <person name="Leder E.H."/>
        </authorList>
    </citation>
    <scope>NUCLEOTIDE SEQUENCE [LARGE SCALE GENOMIC DNA]</scope>
    <source>
        <strain evidence="2">Snail1</strain>
        <tissue evidence="2">Muscle</tissue>
    </source>
</reference>
<dbReference type="Proteomes" id="UP001374579">
    <property type="component" value="Unassembled WGS sequence"/>
</dbReference>
<gene>
    <name evidence="2" type="ORF">V1264_021990</name>
</gene>